<dbReference type="AlphaFoldDB" id="A0ABD7HVS6"/>
<comment type="caution">
    <text evidence="2">The sequence shown here is derived from an EMBL/GenBank/DDBJ whole genome shotgun (WGS) entry which is preliminary data.</text>
</comment>
<accession>A0ABD7HVS6</accession>
<proteinExistence type="predicted"/>
<evidence type="ECO:0000313" key="3">
    <source>
        <dbReference type="Proteomes" id="UP000284557"/>
    </source>
</evidence>
<reference evidence="2 3" key="1">
    <citation type="submission" date="2018-08" db="EMBL/GenBank/DDBJ databases">
        <title>Linezolid Resistance in Mycobacterium abscessus: MIC Distribution and Comprehensive Investigation of Resistance Mechanisms.</title>
        <authorList>
            <person name="Ye M."/>
            <person name="Xu L."/>
            <person name="Zou Y."/>
            <person name="Li B."/>
            <person name="Guo Q."/>
            <person name="Zhang Y."/>
            <person name="Zhan M."/>
            <person name="Xu B."/>
            <person name="Yu F."/>
            <person name="Zhang Z."/>
            <person name="Chu H."/>
        </authorList>
    </citation>
    <scope>NUCLEOTIDE SEQUENCE [LARGE SCALE GENOMIC DNA]</scope>
    <source>
        <strain evidence="2 3">G143</strain>
    </source>
</reference>
<sequence>MDRLVPVALDRFCDPSIHVDPSQEGNALSEAFTSRSRLSDAEPGRLIAELTRLDRTDPARVDELTWQWLDELGKAGDVTTLEAIFLMGAPLVQRAGLTQARYLASPYGRFVDSLLRWGLTRWWQGHRFYDEGRRGISNTPRQFRWVWRLLFPGYPRPSGCRGEEVFDFRAVTVADAKRPEHRVTLLDWHLPAGKMNRWITALARPVIRWFVWDLTRSELVGLVGGRVILARIPVRIPFTRRWRTTTFYMHRWLTDDPSSPSHQVSANCPSRTSSEELQ</sequence>
<dbReference type="Proteomes" id="UP000284557">
    <property type="component" value="Unassembled WGS sequence"/>
</dbReference>
<organism evidence="2 3">
    <name type="scientific">Mycobacteroides abscessus</name>
    <dbReference type="NCBI Taxonomy" id="36809"/>
    <lineage>
        <taxon>Bacteria</taxon>
        <taxon>Bacillati</taxon>
        <taxon>Actinomycetota</taxon>
        <taxon>Actinomycetes</taxon>
        <taxon>Mycobacteriales</taxon>
        <taxon>Mycobacteriaceae</taxon>
        <taxon>Mycobacteroides</taxon>
    </lineage>
</organism>
<protein>
    <submittedName>
        <fullName evidence="2">Uncharacterized protein</fullName>
    </submittedName>
</protein>
<feature type="region of interest" description="Disordered" evidence="1">
    <location>
        <begin position="256"/>
        <end position="278"/>
    </location>
</feature>
<evidence type="ECO:0000256" key="1">
    <source>
        <dbReference type="SAM" id="MobiDB-lite"/>
    </source>
</evidence>
<dbReference type="EMBL" id="QXBN01000001">
    <property type="protein sequence ID" value="RIT44045.1"/>
    <property type="molecule type" value="Genomic_DNA"/>
</dbReference>
<gene>
    <name evidence="2" type="ORF">D2E76_01045</name>
</gene>
<name>A0ABD7HVS6_9MYCO</name>
<evidence type="ECO:0000313" key="2">
    <source>
        <dbReference type="EMBL" id="RIT44045.1"/>
    </source>
</evidence>